<reference evidence="1 2" key="1">
    <citation type="journal article" date="2020" name="Microb. Ecol.">
        <title>Ecogenomics of the Marine Benthic Filamentous Cyanobacterium Adonisia.</title>
        <authorList>
            <person name="Walter J.M."/>
            <person name="Coutinho F.H."/>
            <person name="Leomil L."/>
            <person name="Hargreaves P.I."/>
            <person name="Campeao M.E."/>
            <person name="Vieira V.V."/>
            <person name="Silva B.S."/>
            <person name="Fistarol G.O."/>
            <person name="Salomon P.S."/>
            <person name="Sawabe T."/>
            <person name="Mino S."/>
            <person name="Hosokawa M."/>
            <person name="Miyashita H."/>
            <person name="Maruyama F."/>
            <person name="van Verk M.C."/>
            <person name="Dutilh B.E."/>
            <person name="Thompson C.C."/>
            <person name="Thompson F.L."/>
        </authorList>
    </citation>
    <scope>NUCLEOTIDE SEQUENCE [LARGE SCALE GENOMIC DNA]</scope>
    <source>
        <strain evidence="1 2">CCMR0082</strain>
    </source>
</reference>
<comment type="caution">
    <text evidence="1">The sequence shown here is derived from an EMBL/GenBank/DDBJ whole genome shotgun (WGS) entry which is preliminary data.</text>
</comment>
<accession>A0A6M0SDS4</accession>
<sequence>MPRKPSNDDPDKPTKSRVRFIFEPDRSSPNGVTYSWLIHRTYKGKEKAATAARAFWLPFAYKDTGKHSEAELKDLARQSIIRMEEQIQHLRETFGIEPPPSESDQPEFP</sequence>
<dbReference type="Proteomes" id="UP000473574">
    <property type="component" value="Unassembled WGS sequence"/>
</dbReference>
<evidence type="ECO:0000313" key="2">
    <source>
        <dbReference type="Proteomes" id="UP000473574"/>
    </source>
</evidence>
<protein>
    <submittedName>
        <fullName evidence="1">Uncharacterized protein</fullName>
    </submittedName>
</protein>
<organism evidence="1 2">
    <name type="scientific">Adonisia turfae CCMR0082</name>
    <dbReference type="NCBI Taxonomy" id="2304604"/>
    <lineage>
        <taxon>Bacteria</taxon>
        <taxon>Bacillati</taxon>
        <taxon>Cyanobacteriota</taxon>
        <taxon>Adonisia</taxon>
        <taxon>Adonisia turfae</taxon>
    </lineage>
</organism>
<name>A0A6M0SDS4_9CYAN</name>
<dbReference type="RefSeq" id="WP_163671795.1">
    <property type="nucleotide sequence ID" value="NZ_QZCE01000002.1"/>
</dbReference>
<dbReference type="AlphaFoldDB" id="A0A6M0SDS4"/>
<dbReference type="EMBL" id="QZCE01000002">
    <property type="protein sequence ID" value="NEZ66594.1"/>
    <property type="molecule type" value="Genomic_DNA"/>
</dbReference>
<evidence type="ECO:0000313" key="1">
    <source>
        <dbReference type="EMBL" id="NEZ66594.1"/>
    </source>
</evidence>
<gene>
    <name evidence="1" type="ORF">D0962_28175</name>
</gene>
<feature type="non-terminal residue" evidence="1">
    <location>
        <position position="109"/>
    </location>
</feature>
<proteinExistence type="predicted"/>